<sequence>MNDNTQTHIHIYNMTETEVQKLHSMARQKGYNSLSSYVQFILRREIENDLSENAKYIYEDFFKSIISSLMNFEEGYVRAAERKKLIEKDMIKIRELTDDWLFKIDPDLEEFGETREIYFDEKTGIVHEEIVKKDYEKNSDLIETIKPRKRNMIKVSDGTDTRKSVRTRLKSNKEIKIRGLDENDIDSLKLIAKQSQYANLNQFMLQQVDVILQNGGLDIYENKLADDIREIKEMLSKISNAQTQQELRDIKIIAKLDTNIESVIEWIKFMSLVETNQI</sequence>
<proteinExistence type="predicted"/>
<dbReference type="EMBL" id="CP007647">
    <property type="protein sequence ID" value="AIR11513.1"/>
    <property type="molecule type" value="Genomic_DNA"/>
</dbReference>
<accession>A0A089QI52</accession>
<evidence type="ECO:0000313" key="2">
    <source>
        <dbReference type="Proteomes" id="UP000029488"/>
    </source>
</evidence>
<organism evidence="1 2">
    <name type="scientific">Ligilactobacillus salivarius</name>
    <dbReference type="NCBI Taxonomy" id="1624"/>
    <lineage>
        <taxon>Bacteria</taxon>
        <taxon>Bacillati</taxon>
        <taxon>Bacillota</taxon>
        <taxon>Bacilli</taxon>
        <taxon>Lactobacillales</taxon>
        <taxon>Lactobacillaceae</taxon>
        <taxon>Ligilactobacillus</taxon>
    </lineage>
</organism>
<dbReference type="RefSeq" id="WP_044005718.1">
    <property type="nucleotide sequence ID" value="NZ_CP007647.1"/>
</dbReference>
<geneLocation type="plasmid" evidence="1 2">
    <name>pMP1046A</name>
</geneLocation>
<dbReference type="KEGG" id="lsj:LSJ_2100"/>
<protein>
    <submittedName>
        <fullName evidence="1">Uncharacterized protein</fullName>
    </submittedName>
</protein>
<keyword evidence="1" id="KW-0614">Plasmid</keyword>
<reference evidence="1 2" key="1">
    <citation type="journal article" date="2014" name="BMC Genomics">
        <title>Unusual genome complexity in Lactobacillus salivarius JCM1046.</title>
        <authorList>
            <person name="Raftis E.J."/>
            <person name="Forde B.M."/>
            <person name="Claesson M.J."/>
            <person name="O'Toole P.W."/>
        </authorList>
    </citation>
    <scope>NUCLEOTIDE SEQUENCE [LARGE SCALE GENOMIC DNA]</scope>
    <source>
        <strain evidence="1 2">JCM1046</strain>
        <plasmid evidence="1 2">pMP1046A</plasmid>
    </source>
</reference>
<gene>
    <name evidence="1" type="ORF">LSJ_2100</name>
</gene>
<name>A0A089QI52_9LACO</name>
<dbReference type="AlphaFoldDB" id="A0A089QI52"/>
<dbReference type="Proteomes" id="UP000029488">
    <property type="component" value="Plasmid pMP1046A"/>
</dbReference>
<evidence type="ECO:0000313" key="1">
    <source>
        <dbReference type="EMBL" id="AIR11513.1"/>
    </source>
</evidence>